<dbReference type="Pfam" id="PF00096">
    <property type="entry name" value="zf-C2H2"/>
    <property type="match status" value="2"/>
</dbReference>
<keyword evidence="2" id="KW-0479">Metal-binding</keyword>
<keyword evidence="4 7" id="KW-0863">Zinc-finger</keyword>
<dbReference type="Gene3D" id="3.30.160.60">
    <property type="entry name" value="Classic Zinc Finger"/>
    <property type="match status" value="2"/>
</dbReference>
<dbReference type="EMBL" id="JACVVK020000265">
    <property type="protein sequence ID" value="KAK7481305.1"/>
    <property type="molecule type" value="Genomic_DNA"/>
</dbReference>
<comment type="subcellular location">
    <subcellularLocation>
        <location evidence="1">Nucleus</location>
    </subcellularLocation>
</comment>
<proteinExistence type="predicted"/>
<dbReference type="Proteomes" id="UP001519460">
    <property type="component" value="Unassembled WGS sequence"/>
</dbReference>
<evidence type="ECO:0000256" key="3">
    <source>
        <dbReference type="ARBA" id="ARBA00022737"/>
    </source>
</evidence>
<evidence type="ECO:0000256" key="8">
    <source>
        <dbReference type="SAM" id="MobiDB-lite"/>
    </source>
</evidence>
<evidence type="ECO:0000256" key="2">
    <source>
        <dbReference type="ARBA" id="ARBA00022723"/>
    </source>
</evidence>
<feature type="region of interest" description="Disordered" evidence="8">
    <location>
        <begin position="240"/>
        <end position="266"/>
    </location>
</feature>
<feature type="region of interest" description="Disordered" evidence="8">
    <location>
        <begin position="510"/>
        <end position="552"/>
    </location>
</feature>
<feature type="compositionally biased region" description="Polar residues" evidence="8">
    <location>
        <begin position="130"/>
        <end position="143"/>
    </location>
</feature>
<dbReference type="InterPro" id="IPR050331">
    <property type="entry name" value="Zinc_finger"/>
</dbReference>
<sequence length="552" mass="60972">MDVETAARFISSLTKSLQTVLHGCLDFEKDIELGGYIYLRVDSSEKLDYVLSEKMQKNDVNSLTFLSNSFRAIPQGSSDHNKSCRESNIPHAKDQTGSYGQTTDSGSDRTAEETRLSSSSNRITSSSASLPQSKQQHFNSNNTVHKDARGHPDADFSPTGARVPQGISNSRRSDPAGSKESRHLSGSDPGISVTSFLGVHRSSTDTKQSLTDFQTAFHSSRTTFPTSSHLQQPLLQNTPFSQADVSDRGPVTSQQQHQQKGKEGLLPDANDMEVVYIKTEEEDDVFSIPLNPPAEEAADDLTVRRKPPWLPMGMRQPFYFPYPRLARSQSWDRRFAQAGSNPRSPVGVDESSAAGENYSCKVCGKCYRSRQGLIFHERVKHQNIFNVYCPVCGKGFQQTSHMYGHMATHTNVKNFQCQGCGAKYAHKTSLQQHLRTGSCRPHAGMSYGQGPQSQMLNRSPASSMIADHTHQTQTQHQNQNVDLRSESGQEENLAVHSRVQETRECLNESANFSKGQNRAAEETFGGEECQRTSAEDGSFSELNSNISSGNGT</sequence>
<evidence type="ECO:0000256" key="7">
    <source>
        <dbReference type="PROSITE-ProRule" id="PRU00042"/>
    </source>
</evidence>
<feature type="domain" description="C2H2-type" evidence="9">
    <location>
        <begin position="387"/>
        <end position="414"/>
    </location>
</feature>
<evidence type="ECO:0000313" key="10">
    <source>
        <dbReference type="EMBL" id="KAK7481305.1"/>
    </source>
</evidence>
<keyword evidence="11" id="KW-1185">Reference proteome</keyword>
<evidence type="ECO:0000256" key="6">
    <source>
        <dbReference type="ARBA" id="ARBA00023242"/>
    </source>
</evidence>
<keyword evidence="3" id="KW-0677">Repeat</keyword>
<evidence type="ECO:0000259" key="9">
    <source>
        <dbReference type="PROSITE" id="PS50157"/>
    </source>
</evidence>
<evidence type="ECO:0000256" key="5">
    <source>
        <dbReference type="ARBA" id="ARBA00022833"/>
    </source>
</evidence>
<feature type="compositionally biased region" description="Low complexity" evidence="8">
    <location>
        <begin position="117"/>
        <end position="129"/>
    </location>
</feature>
<feature type="domain" description="C2H2-type" evidence="9">
    <location>
        <begin position="415"/>
        <end position="447"/>
    </location>
</feature>
<evidence type="ECO:0000313" key="11">
    <source>
        <dbReference type="Proteomes" id="UP001519460"/>
    </source>
</evidence>
<dbReference type="PANTHER" id="PTHR16515:SF49">
    <property type="entry name" value="GASTRULA ZINC FINGER PROTEIN XLCGF49.1-LIKE-RELATED"/>
    <property type="match status" value="1"/>
</dbReference>
<evidence type="ECO:0000256" key="4">
    <source>
        <dbReference type="ARBA" id="ARBA00022771"/>
    </source>
</evidence>
<feature type="compositionally biased region" description="Basic and acidic residues" evidence="8">
    <location>
        <begin position="106"/>
        <end position="115"/>
    </location>
</feature>
<name>A0ABD0K2U8_9CAEN</name>
<dbReference type="AlphaFoldDB" id="A0ABD0K2U8"/>
<dbReference type="GO" id="GO:0008270">
    <property type="term" value="F:zinc ion binding"/>
    <property type="evidence" value="ECO:0007669"/>
    <property type="project" value="UniProtKB-KW"/>
</dbReference>
<evidence type="ECO:0000256" key="1">
    <source>
        <dbReference type="ARBA" id="ARBA00004123"/>
    </source>
</evidence>
<accession>A0ABD0K2U8</accession>
<comment type="caution">
    <text evidence="10">The sequence shown here is derived from an EMBL/GenBank/DDBJ whole genome shotgun (WGS) entry which is preliminary data.</text>
</comment>
<dbReference type="InterPro" id="IPR036236">
    <property type="entry name" value="Znf_C2H2_sf"/>
</dbReference>
<gene>
    <name evidence="10" type="ORF">BaRGS_00027565</name>
</gene>
<organism evidence="10 11">
    <name type="scientific">Batillaria attramentaria</name>
    <dbReference type="NCBI Taxonomy" id="370345"/>
    <lineage>
        <taxon>Eukaryota</taxon>
        <taxon>Metazoa</taxon>
        <taxon>Spiralia</taxon>
        <taxon>Lophotrochozoa</taxon>
        <taxon>Mollusca</taxon>
        <taxon>Gastropoda</taxon>
        <taxon>Caenogastropoda</taxon>
        <taxon>Sorbeoconcha</taxon>
        <taxon>Cerithioidea</taxon>
        <taxon>Batillariidae</taxon>
        <taxon>Batillaria</taxon>
    </lineage>
</organism>
<feature type="region of interest" description="Disordered" evidence="8">
    <location>
        <begin position="75"/>
        <end position="192"/>
    </location>
</feature>
<keyword evidence="5" id="KW-0862">Zinc</keyword>
<protein>
    <recommendedName>
        <fullName evidence="9">C2H2-type domain-containing protein</fullName>
    </recommendedName>
</protein>
<feature type="domain" description="C2H2-type" evidence="9">
    <location>
        <begin position="358"/>
        <end position="381"/>
    </location>
</feature>
<dbReference type="InterPro" id="IPR013087">
    <property type="entry name" value="Znf_C2H2_type"/>
</dbReference>
<feature type="compositionally biased region" description="Polar residues" evidence="8">
    <location>
        <begin position="95"/>
        <end position="105"/>
    </location>
</feature>
<dbReference type="PANTHER" id="PTHR16515">
    <property type="entry name" value="PR DOMAIN ZINC FINGER PROTEIN"/>
    <property type="match status" value="1"/>
</dbReference>
<feature type="compositionally biased region" description="Basic and acidic residues" evidence="8">
    <location>
        <begin position="144"/>
        <end position="154"/>
    </location>
</feature>
<reference evidence="10 11" key="1">
    <citation type="journal article" date="2023" name="Sci. Data">
        <title>Genome assembly of the Korean intertidal mud-creeper Batillaria attramentaria.</title>
        <authorList>
            <person name="Patra A.K."/>
            <person name="Ho P.T."/>
            <person name="Jun S."/>
            <person name="Lee S.J."/>
            <person name="Kim Y."/>
            <person name="Won Y.J."/>
        </authorList>
    </citation>
    <scope>NUCLEOTIDE SEQUENCE [LARGE SCALE GENOMIC DNA]</scope>
    <source>
        <strain evidence="10">Wonlab-2016</strain>
    </source>
</reference>
<feature type="compositionally biased region" description="Basic and acidic residues" evidence="8">
    <location>
        <begin position="171"/>
        <end position="185"/>
    </location>
</feature>
<keyword evidence="6" id="KW-0539">Nucleus</keyword>
<feature type="compositionally biased region" description="Polar residues" evidence="8">
    <location>
        <begin position="540"/>
        <end position="552"/>
    </location>
</feature>
<dbReference type="PROSITE" id="PS50157">
    <property type="entry name" value="ZINC_FINGER_C2H2_2"/>
    <property type="match status" value="3"/>
</dbReference>
<dbReference type="SMART" id="SM00355">
    <property type="entry name" value="ZnF_C2H2"/>
    <property type="match status" value="3"/>
</dbReference>
<dbReference type="PROSITE" id="PS00028">
    <property type="entry name" value="ZINC_FINGER_C2H2_1"/>
    <property type="match status" value="2"/>
</dbReference>
<dbReference type="SUPFAM" id="SSF57667">
    <property type="entry name" value="beta-beta-alpha zinc fingers"/>
    <property type="match status" value="2"/>
</dbReference>
<dbReference type="GO" id="GO:0005634">
    <property type="term" value="C:nucleus"/>
    <property type="evidence" value="ECO:0007669"/>
    <property type="project" value="UniProtKB-SubCell"/>
</dbReference>